<gene>
    <name evidence="4" type="ORF">IFM89_032145</name>
</gene>
<evidence type="ECO:0008006" key="6">
    <source>
        <dbReference type="Google" id="ProtNLM"/>
    </source>
</evidence>
<dbReference type="AlphaFoldDB" id="A0A835IY86"/>
<dbReference type="OrthoDB" id="342730at2759"/>
<dbReference type="Proteomes" id="UP000631114">
    <property type="component" value="Unassembled WGS sequence"/>
</dbReference>
<keyword evidence="3" id="KW-0732">Signal</keyword>
<accession>A0A835IY86</accession>
<feature type="signal peptide" evidence="3">
    <location>
        <begin position="1"/>
        <end position="25"/>
    </location>
</feature>
<dbReference type="PANTHER" id="PTHR13833:SF71">
    <property type="entry name" value="NHL DOMAIN-CONTAINING PROTEIN"/>
    <property type="match status" value="1"/>
</dbReference>
<proteinExistence type="predicted"/>
<dbReference type="EMBL" id="JADFTS010000001">
    <property type="protein sequence ID" value="KAF9626296.1"/>
    <property type="molecule type" value="Genomic_DNA"/>
</dbReference>
<dbReference type="Pfam" id="PF01436">
    <property type="entry name" value="NHL"/>
    <property type="match status" value="1"/>
</dbReference>
<sequence>MAVALSFLFLLLITLYSSTQQQVSAQLILEQGYTVSTVLNANKLPHPINPSSLLPTLNNAGGTHSVFVLDSPSSVFYTVPFPISQDGDVRRYAGNGSAGFVDGELSFAKFDRPRSFAVDFKGNVYVADKSNHAIRKISKSGVTTIAGGHSRKPGNVDGPAQNASFSEDFELVFVPGVCALLITDRGNRLVRQMNLKPNDCKVVLIGNLDQLDLFGWGLYASSSAPSLPWLSPLLLIHSSSLVQEIIGYHWFSETWKHCQINLERQVVIVCSDIKSVVVSFYFLVGRLVRMSLSQLSLMFRIPRVEKQFLCREPSSLFSMDGAVNHEITKPQIYADQLKDMMSFDEDLDVSEETDKTFKQGDEDHDKSDVSTSSNGAIDAAIHANFVEFANQARQKHPMDGPFVGNSGLVKRK</sequence>
<dbReference type="InterPro" id="IPR001258">
    <property type="entry name" value="NHL_repeat"/>
</dbReference>
<evidence type="ECO:0000313" key="4">
    <source>
        <dbReference type="EMBL" id="KAF9626296.1"/>
    </source>
</evidence>
<evidence type="ECO:0000256" key="1">
    <source>
        <dbReference type="ARBA" id="ARBA00022737"/>
    </source>
</evidence>
<evidence type="ECO:0000313" key="5">
    <source>
        <dbReference type="Proteomes" id="UP000631114"/>
    </source>
</evidence>
<feature type="chain" id="PRO_5032745027" description="NHL repeat-containing protein" evidence="3">
    <location>
        <begin position="26"/>
        <end position="412"/>
    </location>
</feature>
<feature type="compositionally biased region" description="Basic and acidic residues" evidence="2">
    <location>
        <begin position="352"/>
        <end position="368"/>
    </location>
</feature>
<keyword evidence="5" id="KW-1185">Reference proteome</keyword>
<evidence type="ECO:0000256" key="3">
    <source>
        <dbReference type="SAM" id="SignalP"/>
    </source>
</evidence>
<name>A0A835IY86_9MAGN</name>
<comment type="caution">
    <text evidence="4">The sequence shown here is derived from an EMBL/GenBank/DDBJ whole genome shotgun (WGS) entry which is preliminary data.</text>
</comment>
<dbReference type="PANTHER" id="PTHR13833">
    <property type="match status" value="1"/>
</dbReference>
<dbReference type="Gene3D" id="2.120.10.30">
    <property type="entry name" value="TolB, C-terminal domain"/>
    <property type="match status" value="1"/>
</dbReference>
<protein>
    <recommendedName>
        <fullName evidence="6">NHL repeat-containing protein</fullName>
    </recommendedName>
</protein>
<reference evidence="4 5" key="1">
    <citation type="submission" date="2020-10" db="EMBL/GenBank/DDBJ databases">
        <title>The Coptis chinensis genome and diversification of protoberbering-type alkaloids.</title>
        <authorList>
            <person name="Wang B."/>
            <person name="Shu S."/>
            <person name="Song C."/>
            <person name="Liu Y."/>
        </authorList>
    </citation>
    <scope>NUCLEOTIDE SEQUENCE [LARGE SCALE GENOMIC DNA]</scope>
    <source>
        <strain evidence="4">HL-2020</strain>
        <tissue evidence="4">Leaf</tissue>
    </source>
</reference>
<evidence type="ECO:0000256" key="2">
    <source>
        <dbReference type="SAM" id="MobiDB-lite"/>
    </source>
</evidence>
<feature type="region of interest" description="Disordered" evidence="2">
    <location>
        <begin position="352"/>
        <end position="372"/>
    </location>
</feature>
<dbReference type="InterPro" id="IPR011042">
    <property type="entry name" value="6-blade_b-propeller_TolB-like"/>
</dbReference>
<organism evidence="4 5">
    <name type="scientific">Coptis chinensis</name>
    <dbReference type="NCBI Taxonomy" id="261450"/>
    <lineage>
        <taxon>Eukaryota</taxon>
        <taxon>Viridiplantae</taxon>
        <taxon>Streptophyta</taxon>
        <taxon>Embryophyta</taxon>
        <taxon>Tracheophyta</taxon>
        <taxon>Spermatophyta</taxon>
        <taxon>Magnoliopsida</taxon>
        <taxon>Ranunculales</taxon>
        <taxon>Ranunculaceae</taxon>
        <taxon>Coptidoideae</taxon>
        <taxon>Coptis</taxon>
    </lineage>
</organism>
<dbReference type="SUPFAM" id="SSF101898">
    <property type="entry name" value="NHL repeat"/>
    <property type="match status" value="1"/>
</dbReference>
<keyword evidence="1" id="KW-0677">Repeat</keyword>